<dbReference type="RefSeq" id="WP_224611986.1">
    <property type="nucleotide sequence ID" value="NZ_JAIQXV010000022.1"/>
</dbReference>
<keyword evidence="2" id="KW-1185">Reference proteome</keyword>
<protein>
    <submittedName>
        <fullName evidence="1">Uncharacterized protein</fullName>
    </submittedName>
</protein>
<organism evidence="1 2">
    <name type="scientific">Deinococcus multiflagellatus</name>
    <dbReference type="NCBI Taxonomy" id="1656887"/>
    <lineage>
        <taxon>Bacteria</taxon>
        <taxon>Thermotogati</taxon>
        <taxon>Deinococcota</taxon>
        <taxon>Deinococci</taxon>
        <taxon>Deinococcales</taxon>
        <taxon>Deinococcaceae</taxon>
        <taxon>Deinococcus</taxon>
    </lineage>
</organism>
<sequence>MSPLGDVQVAALLCHHFPQAFVLTTLLGDWPAAPALERCLTAAAQGGDLLVAPRHSEFYNAELTWVAGELAPTPAETGQAGAAVASLARSLNLNLVQGRDVTGRIWVTLDQPQAQGPSLVQVGRGPCFSVAALRALAQAAQAWALPRRPG</sequence>
<accession>A0ABW1ZQ77</accession>
<comment type="caution">
    <text evidence="1">The sequence shown here is derived from an EMBL/GenBank/DDBJ whole genome shotgun (WGS) entry which is preliminary data.</text>
</comment>
<gene>
    <name evidence="1" type="ORF">ACFP90_23890</name>
</gene>
<name>A0ABW1ZQ77_9DEIO</name>
<dbReference type="Proteomes" id="UP001596317">
    <property type="component" value="Unassembled WGS sequence"/>
</dbReference>
<evidence type="ECO:0000313" key="1">
    <source>
        <dbReference type="EMBL" id="MFC6663091.1"/>
    </source>
</evidence>
<proteinExistence type="predicted"/>
<evidence type="ECO:0000313" key="2">
    <source>
        <dbReference type="Proteomes" id="UP001596317"/>
    </source>
</evidence>
<reference evidence="2" key="1">
    <citation type="journal article" date="2019" name="Int. J. Syst. Evol. Microbiol.">
        <title>The Global Catalogue of Microorganisms (GCM) 10K type strain sequencing project: providing services to taxonomists for standard genome sequencing and annotation.</title>
        <authorList>
            <consortium name="The Broad Institute Genomics Platform"/>
            <consortium name="The Broad Institute Genome Sequencing Center for Infectious Disease"/>
            <person name="Wu L."/>
            <person name="Ma J."/>
        </authorList>
    </citation>
    <scope>NUCLEOTIDE SEQUENCE [LARGE SCALE GENOMIC DNA]</scope>
    <source>
        <strain evidence="2">CCUG 63830</strain>
    </source>
</reference>
<dbReference type="EMBL" id="JBHSWB010000002">
    <property type="protein sequence ID" value="MFC6663091.1"/>
    <property type="molecule type" value="Genomic_DNA"/>
</dbReference>